<accession>A0AA37JNA2</accession>
<dbReference type="Proteomes" id="UP001055091">
    <property type="component" value="Unassembled WGS sequence"/>
</dbReference>
<reference evidence="1" key="1">
    <citation type="submission" date="2022-01" db="EMBL/GenBank/DDBJ databases">
        <title>Novel bile acid biosynthetic pathways are enriched in the microbiome of centenarians.</title>
        <authorList>
            <person name="Sato Y."/>
            <person name="Atarashi K."/>
            <person name="Plichta R.D."/>
            <person name="Arai Y."/>
            <person name="Sasajima S."/>
            <person name="Kearney M.S."/>
            <person name="Suda W."/>
            <person name="Takeshita K."/>
            <person name="Sasaki T."/>
            <person name="Okamoto S."/>
            <person name="Skelly N.A."/>
            <person name="Okamura Y."/>
            <person name="Vlamakis H."/>
            <person name="Li Y."/>
            <person name="Tanoue T."/>
            <person name="Takei H."/>
            <person name="Nittono H."/>
            <person name="Narushima S."/>
            <person name="Irie J."/>
            <person name="Itoh H."/>
            <person name="Moriya K."/>
            <person name="Sugiura Y."/>
            <person name="Suematsu M."/>
            <person name="Moritoki N."/>
            <person name="Shibata S."/>
            <person name="Littman R.D."/>
            <person name="Fischbach A.M."/>
            <person name="Uwamino Y."/>
            <person name="Inoue T."/>
            <person name="Honda A."/>
            <person name="Hattori M."/>
            <person name="Murai T."/>
            <person name="Xavier J.R."/>
            <person name="Hirose N."/>
            <person name="Honda K."/>
        </authorList>
    </citation>
    <scope>NUCLEOTIDE SEQUENCE</scope>
    <source>
        <strain evidence="1">CE91-St55</strain>
    </source>
</reference>
<comment type="caution">
    <text evidence="1">The sequence shown here is derived from an EMBL/GenBank/DDBJ whole genome shotgun (WGS) entry which is preliminary data.</text>
</comment>
<evidence type="ECO:0000313" key="2">
    <source>
        <dbReference type="Proteomes" id="UP001055091"/>
    </source>
</evidence>
<protein>
    <submittedName>
        <fullName evidence="1">Uncharacterized protein</fullName>
    </submittedName>
</protein>
<dbReference type="EMBL" id="BQNJ01000002">
    <property type="protein sequence ID" value="GKH04077.1"/>
    <property type="molecule type" value="Genomic_DNA"/>
</dbReference>
<name>A0AA37JNA2_9FIRM</name>
<evidence type="ECO:0000313" key="1">
    <source>
        <dbReference type="EMBL" id="GKH04077.1"/>
    </source>
</evidence>
<dbReference type="RefSeq" id="WP_156703686.1">
    <property type="nucleotide sequence ID" value="NZ_BQNJ01000002.1"/>
</dbReference>
<organism evidence="1 2">
    <name type="scientific">Hungatella hathewayi</name>
    <dbReference type="NCBI Taxonomy" id="154046"/>
    <lineage>
        <taxon>Bacteria</taxon>
        <taxon>Bacillati</taxon>
        <taxon>Bacillota</taxon>
        <taxon>Clostridia</taxon>
        <taxon>Lachnospirales</taxon>
        <taxon>Lachnospiraceae</taxon>
        <taxon>Hungatella</taxon>
    </lineage>
</organism>
<gene>
    <name evidence="1" type="ORF">CE91St55_60580</name>
</gene>
<proteinExistence type="predicted"/>
<sequence>MRIVDIRGMTSMELVRGGTGEWYWVTDYIHGDLYEVEELFRQGHPVLS</sequence>
<dbReference type="AlphaFoldDB" id="A0AA37JNA2"/>